<gene>
    <name evidence="2" type="ORF">EVAR_20654_1</name>
</gene>
<feature type="compositionally biased region" description="Basic and acidic residues" evidence="1">
    <location>
        <begin position="21"/>
        <end position="39"/>
    </location>
</feature>
<evidence type="ECO:0000313" key="2">
    <source>
        <dbReference type="EMBL" id="GBP35799.1"/>
    </source>
</evidence>
<reference evidence="2 3" key="1">
    <citation type="journal article" date="2019" name="Commun. Biol.">
        <title>The bagworm genome reveals a unique fibroin gene that provides high tensile strength.</title>
        <authorList>
            <person name="Kono N."/>
            <person name="Nakamura H."/>
            <person name="Ohtoshi R."/>
            <person name="Tomita M."/>
            <person name="Numata K."/>
            <person name="Arakawa K."/>
        </authorList>
    </citation>
    <scope>NUCLEOTIDE SEQUENCE [LARGE SCALE GENOMIC DNA]</scope>
</reference>
<organism evidence="2 3">
    <name type="scientific">Eumeta variegata</name>
    <name type="common">Bagworm moth</name>
    <name type="synonym">Eumeta japonica</name>
    <dbReference type="NCBI Taxonomy" id="151549"/>
    <lineage>
        <taxon>Eukaryota</taxon>
        <taxon>Metazoa</taxon>
        <taxon>Ecdysozoa</taxon>
        <taxon>Arthropoda</taxon>
        <taxon>Hexapoda</taxon>
        <taxon>Insecta</taxon>
        <taxon>Pterygota</taxon>
        <taxon>Neoptera</taxon>
        <taxon>Endopterygota</taxon>
        <taxon>Lepidoptera</taxon>
        <taxon>Glossata</taxon>
        <taxon>Ditrysia</taxon>
        <taxon>Tineoidea</taxon>
        <taxon>Psychidae</taxon>
        <taxon>Oiketicinae</taxon>
        <taxon>Eumeta</taxon>
    </lineage>
</organism>
<evidence type="ECO:0000313" key="3">
    <source>
        <dbReference type="Proteomes" id="UP000299102"/>
    </source>
</evidence>
<feature type="region of interest" description="Disordered" evidence="1">
    <location>
        <begin position="73"/>
        <end position="115"/>
    </location>
</feature>
<dbReference type="EMBL" id="BGZK01000309">
    <property type="protein sequence ID" value="GBP35799.1"/>
    <property type="molecule type" value="Genomic_DNA"/>
</dbReference>
<dbReference type="AlphaFoldDB" id="A0A4C1VB13"/>
<feature type="compositionally biased region" description="Basic and acidic residues" evidence="1">
    <location>
        <begin position="104"/>
        <end position="115"/>
    </location>
</feature>
<dbReference type="Proteomes" id="UP000299102">
    <property type="component" value="Unassembled WGS sequence"/>
</dbReference>
<feature type="compositionally biased region" description="Basic and acidic residues" evidence="1">
    <location>
        <begin position="73"/>
        <end position="82"/>
    </location>
</feature>
<protein>
    <submittedName>
        <fullName evidence="2">Uncharacterized protein</fullName>
    </submittedName>
</protein>
<proteinExistence type="predicted"/>
<comment type="caution">
    <text evidence="2">The sequence shown here is derived from an EMBL/GenBank/DDBJ whole genome shotgun (WGS) entry which is preliminary data.</text>
</comment>
<accession>A0A4C1VB13</accession>
<keyword evidence="3" id="KW-1185">Reference proteome</keyword>
<evidence type="ECO:0000256" key="1">
    <source>
        <dbReference type="SAM" id="MobiDB-lite"/>
    </source>
</evidence>
<sequence length="115" mass="13359">MRSEDEVRVHAQTSNQGMHNACDRAGRDAADGHRHRRDDVIRSRRLNVLLEARNVQFNFNQVKKHGCRRRMTIHMDDSLRESSRRRKSLGTGTGPVHLPYRARRGTEERGGDWSN</sequence>
<feature type="region of interest" description="Disordered" evidence="1">
    <location>
        <begin position="1"/>
        <end position="39"/>
    </location>
</feature>
<name>A0A4C1VB13_EUMVA</name>